<dbReference type="EMBL" id="JQFZ01000097">
    <property type="protein sequence ID" value="KGO59263.1"/>
    <property type="molecule type" value="Genomic_DNA"/>
</dbReference>
<evidence type="ECO:0000256" key="1">
    <source>
        <dbReference type="ARBA" id="ARBA00022801"/>
    </source>
</evidence>
<dbReference type="InterPro" id="IPR005645">
    <property type="entry name" value="FSH-like_dom"/>
</dbReference>
<dbReference type="GO" id="GO:0017000">
    <property type="term" value="P:antibiotic biosynthetic process"/>
    <property type="evidence" value="ECO:0007669"/>
    <property type="project" value="UniProtKB-ARBA"/>
</dbReference>
<dbReference type="PANTHER" id="PTHR48070:SF6">
    <property type="entry name" value="ESTERASE OVCA2"/>
    <property type="match status" value="1"/>
</dbReference>
<dbReference type="Gene3D" id="3.40.50.1820">
    <property type="entry name" value="alpha/beta hydrolase"/>
    <property type="match status" value="1"/>
</dbReference>
<dbReference type="SUPFAM" id="SSF53474">
    <property type="entry name" value="alpha/beta-Hydrolases"/>
    <property type="match status" value="1"/>
</dbReference>
<dbReference type="Proteomes" id="UP000030143">
    <property type="component" value="Unassembled WGS sequence"/>
</dbReference>
<dbReference type="AlphaFoldDB" id="A0A0A2JXA8"/>
<dbReference type="GeneID" id="27680068"/>
<dbReference type="OrthoDB" id="414698at2759"/>
<dbReference type="VEuPathDB" id="FungiDB:PEXP_076210"/>
<accession>A0A0A2JXA8</accession>
<feature type="domain" description="Serine hydrolase" evidence="2">
    <location>
        <begin position="2"/>
        <end position="237"/>
    </location>
</feature>
<dbReference type="Pfam" id="PF03959">
    <property type="entry name" value="FSH1"/>
    <property type="match status" value="1"/>
</dbReference>
<protein>
    <submittedName>
        <fullName evidence="3">Serine hydrolase FSH</fullName>
    </submittedName>
</protein>
<dbReference type="GO" id="GO:0005634">
    <property type="term" value="C:nucleus"/>
    <property type="evidence" value="ECO:0007669"/>
    <property type="project" value="TreeGrafter"/>
</dbReference>
<dbReference type="PhylomeDB" id="A0A0A2JXA8"/>
<sequence length="254" mass="28059">MRFICLHGAGTNSHVLDIQTGPIRQALGSSEKFEFVNGFLDVEPVAQIKNIFAGPFFTWYSPGFGGHTLEEAKADLMDFIETEGPFDACLGFSQGGSLLASIIMDHQRRNPFGPNLFKLAVFLCSGAPLLVPKSRQLPDVSTDLWLIAELESLTEPWLGPYVPGHEPMLDESWNVFIPDKVNKAGLTINIPTAHIYGSKDETLGLSLRLRDMCDPRWRVELDHGGGHDVPRAPHTVQMMTAVIRRAIDHALTAQ</sequence>
<dbReference type="GO" id="GO:0019748">
    <property type="term" value="P:secondary metabolic process"/>
    <property type="evidence" value="ECO:0007669"/>
    <property type="project" value="TreeGrafter"/>
</dbReference>
<dbReference type="HOGENOM" id="CLU_051938_4_1_1"/>
<keyword evidence="1 3" id="KW-0378">Hydrolase</keyword>
<dbReference type="GO" id="GO:0016787">
    <property type="term" value="F:hydrolase activity"/>
    <property type="evidence" value="ECO:0007669"/>
    <property type="project" value="UniProtKB-KW"/>
</dbReference>
<evidence type="ECO:0000259" key="2">
    <source>
        <dbReference type="Pfam" id="PF03959"/>
    </source>
</evidence>
<dbReference type="PANTHER" id="PTHR48070">
    <property type="entry name" value="ESTERASE OVCA2"/>
    <property type="match status" value="1"/>
</dbReference>
<organism evidence="3 4">
    <name type="scientific">Penicillium expansum</name>
    <name type="common">Blue mold rot fungus</name>
    <dbReference type="NCBI Taxonomy" id="27334"/>
    <lineage>
        <taxon>Eukaryota</taxon>
        <taxon>Fungi</taxon>
        <taxon>Dikarya</taxon>
        <taxon>Ascomycota</taxon>
        <taxon>Pezizomycotina</taxon>
        <taxon>Eurotiomycetes</taxon>
        <taxon>Eurotiomycetidae</taxon>
        <taxon>Eurotiales</taxon>
        <taxon>Aspergillaceae</taxon>
        <taxon>Penicillium</taxon>
    </lineage>
</organism>
<gene>
    <name evidence="3" type="ORF">PEX2_073780</name>
</gene>
<dbReference type="STRING" id="27334.A0A0A2JXA8"/>
<name>A0A0A2JXA8_PENEN</name>
<dbReference type="RefSeq" id="XP_016600472.1">
    <property type="nucleotide sequence ID" value="XM_016744648.1"/>
</dbReference>
<evidence type="ECO:0000313" key="4">
    <source>
        <dbReference type="Proteomes" id="UP000030143"/>
    </source>
</evidence>
<keyword evidence="4" id="KW-1185">Reference proteome</keyword>
<evidence type="ECO:0000313" key="3">
    <source>
        <dbReference type="EMBL" id="KGO59263.1"/>
    </source>
</evidence>
<dbReference type="InterPro" id="IPR050593">
    <property type="entry name" value="LovG"/>
</dbReference>
<dbReference type="GO" id="GO:0005737">
    <property type="term" value="C:cytoplasm"/>
    <property type="evidence" value="ECO:0007669"/>
    <property type="project" value="TreeGrafter"/>
</dbReference>
<dbReference type="InterPro" id="IPR029058">
    <property type="entry name" value="AB_hydrolase_fold"/>
</dbReference>
<proteinExistence type="predicted"/>
<reference evidence="3 4" key="1">
    <citation type="journal article" date="2015" name="Mol. Plant Microbe Interact.">
        <title>Genome, transcriptome, and functional analyses of Penicillium expansum provide new insights into secondary metabolism and pathogenicity.</title>
        <authorList>
            <person name="Ballester A.R."/>
            <person name="Marcet-Houben M."/>
            <person name="Levin E."/>
            <person name="Sela N."/>
            <person name="Selma-Lazaro C."/>
            <person name="Carmona L."/>
            <person name="Wisniewski M."/>
            <person name="Droby S."/>
            <person name="Gonzalez-Candelas L."/>
            <person name="Gabaldon T."/>
        </authorList>
    </citation>
    <scope>NUCLEOTIDE SEQUENCE [LARGE SCALE GENOMIC DNA]</scope>
    <source>
        <strain evidence="3 4">MD-8</strain>
    </source>
</reference>
<comment type="caution">
    <text evidence="3">The sequence shown here is derived from an EMBL/GenBank/DDBJ whole genome shotgun (WGS) entry which is preliminary data.</text>
</comment>
<dbReference type="GO" id="GO:0072330">
    <property type="term" value="P:monocarboxylic acid biosynthetic process"/>
    <property type="evidence" value="ECO:0007669"/>
    <property type="project" value="UniProtKB-ARBA"/>
</dbReference>